<keyword evidence="3" id="KW-1185">Reference proteome</keyword>
<feature type="domain" description="Ig-like" evidence="1">
    <location>
        <begin position="1"/>
        <end position="88"/>
    </location>
</feature>
<organism evidence="2 3">
    <name type="scientific">Rhipicephalus sanguineus</name>
    <name type="common">Brown dog tick</name>
    <name type="synonym">Ixodes sanguineus</name>
    <dbReference type="NCBI Taxonomy" id="34632"/>
    <lineage>
        <taxon>Eukaryota</taxon>
        <taxon>Metazoa</taxon>
        <taxon>Ecdysozoa</taxon>
        <taxon>Arthropoda</taxon>
        <taxon>Chelicerata</taxon>
        <taxon>Arachnida</taxon>
        <taxon>Acari</taxon>
        <taxon>Parasitiformes</taxon>
        <taxon>Ixodida</taxon>
        <taxon>Ixodoidea</taxon>
        <taxon>Ixodidae</taxon>
        <taxon>Rhipicephalinae</taxon>
        <taxon>Rhipicephalus</taxon>
        <taxon>Rhipicephalus</taxon>
    </lineage>
</organism>
<evidence type="ECO:0000313" key="2">
    <source>
        <dbReference type="EMBL" id="KAH7968024.1"/>
    </source>
</evidence>
<evidence type="ECO:0000313" key="3">
    <source>
        <dbReference type="Proteomes" id="UP000821837"/>
    </source>
</evidence>
<protein>
    <recommendedName>
        <fullName evidence="1">Ig-like domain-containing protein</fullName>
    </recommendedName>
</protein>
<dbReference type="PROSITE" id="PS50835">
    <property type="entry name" value="IG_LIKE"/>
    <property type="match status" value="1"/>
</dbReference>
<dbReference type="InterPro" id="IPR003599">
    <property type="entry name" value="Ig_sub"/>
</dbReference>
<dbReference type="EMBL" id="JABSTV010001248">
    <property type="protein sequence ID" value="KAH7968024.1"/>
    <property type="molecule type" value="Genomic_DNA"/>
</dbReference>
<dbReference type="InterPro" id="IPR013098">
    <property type="entry name" value="Ig_I-set"/>
</dbReference>
<reference evidence="2" key="2">
    <citation type="submission" date="2021-09" db="EMBL/GenBank/DDBJ databases">
        <authorList>
            <person name="Jia N."/>
            <person name="Wang J."/>
            <person name="Shi W."/>
            <person name="Du L."/>
            <person name="Sun Y."/>
            <person name="Zhan W."/>
            <person name="Jiang J."/>
            <person name="Wang Q."/>
            <person name="Zhang B."/>
            <person name="Ji P."/>
            <person name="Sakyi L.B."/>
            <person name="Cui X."/>
            <person name="Yuan T."/>
            <person name="Jiang B."/>
            <person name="Yang W."/>
            <person name="Lam T.T.-Y."/>
            <person name="Chang Q."/>
            <person name="Ding S."/>
            <person name="Wang X."/>
            <person name="Zhu J."/>
            <person name="Ruan X."/>
            <person name="Zhao L."/>
            <person name="Wei J."/>
            <person name="Que T."/>
            <person name="Du C."/>
            <person name="Cheng J."/>
            <person name="Dai P."/>
            <person name="Han X."/>
            <person name="Huang E."/>
            <person name="Gao Y."/>
            <person name="Liu J."/>
            <person name="Shao H."/>
            <person name="Ye R."/>
            <person name="Li L."/>
            <person name="Wei W."/>
            <person name="Wang X."/>
            <person name="Wang C."/>
            <person name="Huo Q."/>
            <person name="Li W."/>
            <person name="Guo W."/>
            <person name="Chen H."/>
            <person name="Chen S."/>
            <person name="Zhou L."/>
            <person name="Zhou L."/>
            <person name="Ni X."/>
            <person name="Tian J."/>
            <person name="Zhou Y."/>
            <person name="Sheng Y."/>
            <person name="Liu T."/>
            <person name="Pan Y."/>
            <person name="Xia L."/>
            <person name="Li J."/>
            <person name="Zhao F."/>
            <person name="Cao W."/>
        </authorList>
    </citation>
    <scope>NUCLEOTIDE SEQUENCE</scope>
    <source>
        <strain evidence="2">Rsan-2018</strain>
        <tissue evidence="2">Larvae</tissue>
    </source>
</reference>
<dbReference type="SUPFAM" id="SSF48726">
    <property type="entry name" value="Immunoglobulin"/>
    <property type="match status" value="1"/>
</dbReference>
<dbReference type="InterPro" id="IPR013783">
    <property type="entry name" value="Ig-like_fold"/>
</dbReference>
<gene>
    <name evidence="2" type="ORF">HPB52_005343</name>
</gene>
<accession>A0A9D4T2V2</accession>
<dbReference type="SMART" id="SM00409">
    <property type="entry name" value="IG"/>
    <property type="match status" value="1"/>
</dbReference>
<name>A0A9D4T2V2_RHISA</name>
<dbReference type="Gene3D" id="2.60.40.10">
    <property type="entry name" value="Immunoglobulins"/>
    <property type="match status" value="1"/>
</dbReference>
<evidence type="ECO:0000259" key="1">
    <source>
        <dbReference type="PROSITE" id="PS50835"/>
    </source>
</evidence>
<dbReference type="Pfam" id="PF07679">
    <property type="entry name" value="I-set"/>
    <property type="match status" value="1"/>
</dbReference>
<sequence length="106" mass="11666">MGEHFFPDVVKVEEGSRSRLMCSVSNGGPPLCFLWLKNGLRISCHGQRVIETPDDSSIIKIGRVRLADHSQFTCLVSNDAASVNRSVERVVHGEKAVAWYQTGSHG</sequence>
<dbReference type="AlphaFoldDB" id="A0A9D4T2V2"/>
<dbReference type="Proteomes" id="UP000821837">
    <property type="component" value="Unassembled WGS sequence"/>
</dbReference>
<dbReference type="InterPro" id="IPR007110">
    <property type="entry name" value="Ig-like_dom"/>
</dbReference>
<reference evidence="2" key="1">
    <citation type="journal article" date="2020" name="Cell">
        <title>Large-Scale Comparative Analyses of Tick Genomes Elucidate Their Genetic Diversity and Vector Capacities.</title>
        <authorList>
            <consortium name="Tick Genome and Microbiome Consortium (TIGMIC)"/>
            <person name="Jia N."/>
            <person name="Wang J."/>
            <person name="Shi W."/>
            <person name="Du L."/>
            <person name="Sun Y."/>
            <person name="Zhan W."/>
            <person name="Jiang J.F."/>
            <person name="Wang Q."/>
            <person name="Zhang B."/>
            <person name="Ji P."/>
            <person name="Bell-Sakyi L."/>
            <person name="Cui X.M."/>
            <person name="Yuan T.T."/>
            <person name="Jiang B.G."/>
            <person name="Yang W.F."/>
            <person name="Lam T.T."/>
            <person name="Chang Q.C."/>
            <person name="Ding S.J."/>
            <person name="Wang X.J."/>
            <person name="Zhu J.G."/>
            <person name="Ruan X.D."/>
            <person name="Zhao L."/>
            <person name="Wei J.T."/>
            <person name="Ye R.Z."/>
            <person name="Que T.C."/>
            <person name="Du C.H."/>
            <person name="Zhou Y.H."/>
            <person name="Cheng J.X."/>
            <person name="Dai P.F."/>
            <person name="Guo W.B."/>
            <person name="Han X.H."/>
            <person name="Huang E.J."/>
            <person name="Li L.F."/>
            <person name="Wei W."/>
            <person name="Gao Y.C."/>
            <person name="Liu J.Z."/>
            <person name="Shao H.Z."/>
            <person name="Wang X."/>
            <person name="Wang C.C."/>
            <person name="Yang T.C."/>
            <person name="Huo Q.B."/>
            <person name="Li W."/>
            <person name="Chen H.Y."/>
            <person name="Chen S.E."/>
            <person name="Zhou L.G."/>
            <person name="Ni X.B."/>
            <person name="Tian J.H."/>
            <person name="Sheng Y."/>
            <person name="Liu T."/>
            <person name="Pan Y.S."/>
            <person name="Xia L.Y."/>
            <person name="Li J."/>
            <person name="Zhao F."/>
            <person name="Cao W.C."/>
        </authorList>
    </citation>
    <scope>NUCLEOTIDE SEQUENCE</scope>
    <source>
        <strain evidence="2">Rsan-2018</strain>
    </source>
</reference>
<comment type="caution">
    <text evidence="2">The sequence shown here is derived from an EMBL/GenBank/DDBJ whole genome shotgun (WGS) entry which is preliminary data.</text>
</comment>
<proteinExistence type="predicted"/>
<dbReference type="InterPro" id="IPR036179">
    <property type="entry name" value="Ig-like_dom_sf"/>
</dbReference>